<keyword evidence="2" id="KW-0812">Transmembrane</keyword>
<keyword evidence="2" id="KW-1133">Transmembrane helix</keyword>
<dbReference type="EMBL" id="MBFS01000574">
    <property type="protein sequence ID" value="PVV02181.1"/>
    <property type="molecule type" value="Genomic_DNA"/>
</dbReference>
<accession>A0A2T9ZC67</accession>
<evidence type="ECO:0000313" key="4">
    <source>
        <dbReference type="Proteomes" id="UP000245609"/>
    </source>
</evidence>
<dbReference type="AlphaFoldDB" id="A0A2T9ZC67"/>
<name>A0A2T9ZC67_9FUNG</name>
<feature type="compositionally biased region" description="Basic and acidic residues" evidence="1">
    <location>
        <begin position="78"/>
        <end position="93"/>
    </location>
</feature>
<dbReference type="Proteomes" id="UP000245609">
    <property type="component" value="Unassembled WGS sequence"/>
</dbReference>
<keyword evidence="4" id="KW-1185">Reference proteome</keyword>
<organism evidence="3 4">
    <name type="scientific">Smittium megazygosporum</name>
    <dbReference type="NCBI Taxonomy" id="133381"/>
    <lineage>
        <taxon>Eukaryota</taxon>
        <taxon>Fungi</taxon>
        <taxon>Fungi incertae sedis</taxon>
        <taxon>Zoopagomycota</taxon>
        <taxon>Kickxellomycotina</taxon>
        <taxon>Harpellomycetes</taxon>
        <taxon>Harpellales</taxon>
        <taxon>Legeriomycetaceae</taxon>
        <taxon>Smittium</taxon>
    </lineage>
</organism>
<proteinExistence type="predicted"/>
<evidence type="ECO:0000256" key="2">
    <source>
        <dbReference type="SAM" id="Phobius"/>
    </source>
</evidence>
<keyword evidence="2" id="KW-0472">Membrane</keyword>
<feature type="region of interest" description="Disordered" evidence="1">
    <location>
        <begin position="69"/>
        <end position="94"/>
    </location>
</feature>
<comment type="caution">
    <text evidence="3">The sequence shown here is derived from an EMBL/GenBank/DDBJ whole genome shotgun (WGS) entry which is preliminary data.</text>
</comment>
<evidence type="ECO:0000313" key="3">
    <source>
        <dbReference type="EMBL" id="PVV02181.1"/>
    </source>
</evidence>
<evidence type="ECO:0000256" key="1">
    <source>
        <dbReference type="SAM" id="MobiDB-lite"/>
    </source>
</evidence>
<gene>
    <name evidence="3" type="ORF">BB560_003373</name>
</gene>
<feature type="transmembrane region" description="Helical" evidence="2">
    <location>
        <begin position="41"/>
        <end position="61"/>
    </location>
</feature>
<reference evidence="3 4" key="1">
    <citation type="journal article" date="2018" name="MBio">
        <title>Comparative Genomics Reveals the Core Gene Toolbox for the Fungus-Insect Symbiosis.</title>
        <authorList>
            <person name="Wang Y."/>
            <person name="Stata M."/>
            <person name="Wang W."/>
            <person name="Stajich J.E."/>
            <person name="White M.M."/>
            <person name="Moncalvo J.M."/>
        </authorList>
    </citation>
    <scope>NUCLEOTIDE SEQUENCE [LARGE SCALE GENOMIC DNA]</scope>
    <source>
        <strain evidence="3 4">SC-DP-2</strain>
    </source>
</reference>
<protein>
    <submittedName>
        <fullName evidence="3">Uncharacterized protein</fullName>
    </submittedName>
</protein>
<sequence length="160" mass="18280">MGLQTSFRSKYSSLTSPTNPISQFLNYYGYPLLGENWPIPILWSFFFLACSNLLTALVLHLHFQNQTSHPPITQTQDSKNHPHKDNVTHESTHSVDTIPNNTTNVISKRTKLNWETHIASQIHALTTCVVSTYYLINYPTNAEINYMNNTLLNMTNFSFG</sequence>